<evidence type="ECO:0000313" key="2">
    <source>
        <dbReference type="EMBL" id="GFS11270.1"/>
    </source>
</evidence>
<feature type="compositionally biased region" description="Polar residues" evidence="1">
    <location>
        <begin position="145"/>
        <end position="154"/>
    </location>
</feature>
<dbReference type="AlphaFoldDB" id="A0AAV4INK8"/>
<protein>
    <submittedName>
        <fullName evidence="2">Uncharacterized protein</fullName>
    </submittedName>
</protein>
<name>A0AAV4INK8_9GAST</name>
<organism evidence="2 3">
    <name type="scientific">Elysia marginata</name>
    <dbReference type="NCBI Taxonomy" id="1093978"/>
    <lineage>
        <taxon>Eukaryota</taxon>
        <taxon>Metazoa</taxon>
        <taxon>Spiralia</taxon>
        <taxon>Lophotrochozoa</taxon>
        <taxon>Mollusca</taxon>
        <taxon>Gastropoda</taxon>
        <taxon>Heterobranchia</taxon>
        <taxon>Euthyneura</taxon>
        <taxon>Panpulmonata</taxon>
        <taxon>Sacoglossa</taxon>
        <taxon>Placobranchoidea</taxon>
        <taxon>Plakobranchidae</taxon>
        <taxon>Elysia</taxon>
    </lineage>
</organism>
<keyword evidence="3" id="KW-1185">Reference proteome</keyword>
<sequence length="292" mass="31456">MSRGQVSSSSVYPGTGTGRLPSRTYTVTAQRDVDLRGEPVFTVCVVPASVTVDVLRNAIPRSRSRISGGTSTLQEDSPVSGLDSAGLVTTLVDIHSGISTCGIDASGRGEAVYEQRNCLQSTGDYENQFYYKSSSSSGNSGTGSENEQLQHSSGSRQCSYIADKVATGHTTNAVANKFFATSGQRVSADERFPSQLGLGANPTSSVDYQASSSYCMSSCKSEFAAPTLEKRPAHKTYPMAMSCRDEENRRETNKVHEQASTQVYNYYGITLYGCMGLATKKMQYGLKYQKNS</sequence>
<proteinExistence type="predicted"/>
<evidence type="ECO:0000313" key="3">
    <source>
        <dbReference type="Proteomes" id="UP000762676"/>
    </source>
</evidence>
<evidence type="ECO:0000256" key="1">
    <source>
        <dbReference type="SAM" id="MobiDB-lite"/>
    </source>
</evidence>
<feature type="compositionally biased region" description="Low complexity" evidence="1">
    <location>
        <begin position="133"/>
        <end position="144"/>
    </location>
</feature>
<feature type="region of interest" description="Disordered" evidence="1">
    <location>
        <begin position="130"/>
        <end position="154"/>
    </location>
</feature>
<dbReference type="EMBL" id="BMAT01009661">
    <property type="protein sequence ID" value="GFS11270.1"/>
    <property type="molecule type" value="Genomic_DNA"/>
</dbReference>
<gene>
    <name evidence="2" type="ORF">ElyMa_004830700</name>
</gene>
<accession>A0AAV4INK8</accession>
<feature type="compositionally biased region" description="Polar residues" evidence="1">
    <location>
        <begin position="1"/>
        <end position="12"/>
    </location>
</feature>
<reference evidence="2 3" key="1">
    <citation type="journal article" date="2021" name="Elife">
        <title>Chloroplast acquisition without the gene transfer in kleptoplastic sea slugs, Plakobranchus ocellatus.</title>
        <authorList>
            <person name="Maeda T."/>
            <person name="Takahashi S."/>
            <person name="Yoshida T."/>
            <person name="Shimamura S."/>
            <person name="Takaki Y."/>
            <person name="Nagai Y."/>
            <person name="Toyoda A."/>
            <person name="Suzuki Y."/>
            <person name="Arimoto A."/>
            <person name="Ishii H."/>
            <person name="Satoh N."/>
            <person name="Nishiyama T."/>
            <person name="Hasebe M."/>
            <person name="Maruyama T."/>
            <person name="Minagawa J."/>
            <person name="Obokata J."/>
            <person name="Shigenobu S."/>
        </authorList>
    </citation>
    <scope>NUCLEOTIDE SEQUENCE [LARGE SCALE GENOMIC DNA]</scope>
</reference>
<feature type="region of interest" description="Disordered" evidence="1">
    <location>
        <begin position="1"/>
        <end position="23"/>
    </location>
</feature>
<dbReference type="Proteomes" id="UP000762676">
    <property type="component" value="Unassembled WGS sequence"/>
</dbReference>
<comment type="caution">
    <text evidence="2">The sequence shown here is derived from an EMBL/GenBank/DDBJ whole genome shotgun (WGS) entry which is preliminary data.</text>
</comment>